<name>A0A2V4NSY6_9RHOB</name>
<feature type="binding site" evidence="2">
    <location>
        <position position="299"/>
    </location>
    <ligand>
        <name>substrate</name>
    </ligand>
</feature>
<feature type="binding site" evidence="2">
    <location>
        <position position="190"/>
    </location>
    <ligand>
        <name>substrate</name>
    </ligand>
</feature>
<evidence type="ECO:0000256" key="2">
    <source>
        <dbReference type="PIRSR" id="PIRSR620023-2"/>
    </source>
</evidence>
<dbReference type="Proteomes" id="UP000248012">
    <property type="component" value="Unassembled WGS sequence"/>
</dbReference>
<evidence type="ECO:0000259" key="3">
    <source>
        <dbReference type="PROSITE" id="PS51186"/>
    </source>
</evidence>
<dbReference type="AlphaFoldDB" id="A0A2V4NSY6"/>
<keyword evidence="5" id="KW-1185">Reference proteome</keyword>
<dbReference type="EMBL" id="QFVT01000004">
    <property type="protein sequence ID" value="PYC47966.1"/>
    <property type="molecule type" value="Genomic_DNA"/>
</dbReference>
<dbReference type="Pfam" id="PF04101">
    <property type="entry name" value="Glyco_tran_28_C"/>
    <property type="match status" value="1"/>
</dbReference>
<evidence type="ECO:0000313" key="5">
    <source>
        <dbReference type="Proteomes" id="UP000248012"/>
    </source>
</evidence>
<dbReference type="SUPFAM" id="SSF55729">
    <property type="entry name" value="Acyl-CoA N-acyltransferases (Nat)"/>
    <property type="match status" value="1"/>
</dbReference>
<evidence type="ECO:0000313" key="4">
    <source>
        <dbReference type="EMBL" id="PYC47966.1"/>
    </source>
</evidence>
<dbReference type="PROSITE" id="PS51186">
    <property type="entry name" value="GNAT"/>
    <property type="match status" value="1"/>
</dbReference>
<organism evidence="4 5">
    <name type="scientific">Litorivita pollutaquae</name>
    <dbReference type="NCBI Taxonomy" id="2200892"/>
    <lineage>
        <taxon>Bacteria</taxon>
        <taxon>Pseudomonadati</taxon>
        <taxon>Pseudomonadota</taxon>
        <taxon>Alphaproteobacteria</taxon>
        <taxon>Rhodobacterales</taxon>
        <taxon>Paracoccaceae</taxon>
        <taxon>Litorivita</taxon>
    </lineage>
</organism>
<reference evidence="4 5" key="1">
    <citation type="submission" date="2018-05" db="EMBL/GenBank/DDBJ databases">
        <title>Oceanovita maritima gen. nov., sp. nov., a marine bacterium in the family Rhodobacteraceae isolated from surface seawater of Lundu port Xiamen, China.</title>
        <authorList>
            <person name="Hetharua B.H."/>
            <person name="Min D."/>
            <person name="Liao H."/>
            <person name="Tian Y."/>
        </authorList>
    </citation>
    <scope>NUCLEOTIDE SEQUENCE [LARGE SCALE GENOMIC DNA]</scope>
    <source>
        <strain evidence="4 5">FSX-11</strain>
    </source>
</reference>
<dbReference type="InterPro" id="IPR000182">
    <property type="entry name" value="GNAT_dom"/>
</dbReference>
<sequence>MRLLIRADGDARIGGGHVMRCLSLADAAQAAGHHVHFVMIAADGGMADWVRAAGYGVTLMPAASGRDGVQGANRAGPADAVIPMGDGPEGYTDWLRQPMARDAARTAEVAQTMRADWVILDHYGVDRRWVATLREALRPGGADVKLMVFDDLDDRDWAADMVLDQTRLGRAPRRQSALARLSGPQFALLRPEFAKARPAALARRGGTPRRVMIAPGMMDAAGLAPLAVAAITAYNAQKPRADALVAEVVMGSASQSRPEVEAYAAKEPAITVTLDATDMAARMTAADLCIGAGGTTSWERCCLGLPTLSVSVSANQEPGVAALAQAGASVTLSLAQARDQRRLIAALQEVIASAPMLARRAAEICDGTGAARVVSALDRVLRPLREEDAARLFEWRNQPHIRAASLTSDPLVWEDHQAWVRRAVQRDDGVFCIYGEGGRDLGAVSAICTGAGVWRWSFYIGAPESPKGAGRRMLAAFLREMALREDVNEIEAEVLPENAASIHLHRALGFATAPLPENSPALAFRLSTWDVRERLALPHDAPPPPIGPQP</sequence>
<dbReference type="Pfam" id="PF13302">
    <property type="entry name" value="Acetyltransf_3"/>
    <property type="match status" value="1"/>
</dbReference>
<dbReference type="GO" id="GO:0016787">
    <property type="term" value="F:hydrolase activity"/>
    <property type="evidence" value="ECO:0007669"/>
    <property type="project" value="UniProtKB-KW"/>
</dbReference>
<comment type="caution">
    <text evidence="4">The sequence shown here is derived from an EMBL/GenBank/DDBJ whole genome shotgun (WGS) entry which is preliminary data.</text>
</comment>
<dbReference type="InterPro" id="IPR020023">
    <property type="entry name" value="PseG"/>
</dbReference>
<dbReference type="GO" id="GO:0016747">
    <property type="term" value="F:acyltransferase activity, transferring groups other than amino-acyl groups"/>
    <property type="evidence" value="ECO:0007669"/>
    <property type="project" value="InterPro"/>
</dbReference>
<gene>
    <name evidence="4" type="primary">pseG</name>
    <name evidence="4" type="ORF">DI396_07725</name>
</gene>
<dbReference type="NCBIfam" id="TIGR03590">
    <property type="entry name" value="PseG"/>
    <property type="match status" value="1"/>
</dbReference>
<dbReference type="InterPro" id="IPR007235">
    <property type="entry name" value="Glyco_trans_28_C"/>
</dbReference>
<dbReference type="Gene3D" id="3.40.630.30">
    <property type="match status" value="1"/>
</dbReference>
<dbReference type="RefSeq" id="WP_110795616.1">
    <property type="nucleotide sequence ID" value="NZ_KZ826483.1"/>
</dbReference>
<feature type="active site" description="Proton acceptor" evidence="1">
    <location>
        <position position="17"/>
    </location>
</feature>
<proteinExistence type="predicted"/>
<dbReference type="PANTHER" id="PTHR43415:SF3">
    <property type="entry name" value="GNAT-FAMILY ACETYLTRANSFERASE"/>
    <property type="match status" value="1"/>
</dbReference>
<dbReference type="GO" id="GO:0016758">
    <property type="term" value="F:hexosyltransferase activity"/>
    <property type="evidence" value="ECO:0007669"/>
    <property type="project" value="InterPro"/>
</dbReference>
<protein>
    <submittedName>
        <fullName evidence="4">UDP-2,4-diacetamido-2,4, 6-trideoxy-beta-L-altropyranose hydrolase</fullName>
    </submittedName>
</protein>
<dbReference type="Gene3D" id="3.40.50.11190">
    <property type="match status" value="1"/>
</dbReference>
<dbReference type="SUPFAM" id="SSF53756">
    <property type="entry name" value="UDP-Glycosyltransferase/glycogen phosphorylase"/>
    <property type="match status" value="1"/>
</dbReference>
<dbReference type="Gene3D" id="3.40.50.2000">
    <property type="entry name" value="Glycogen Phosphorylase B"/>
    <property type="match status" value="1"/>
</dbReference>
<evidence type="ECO:0000256" key="1">
    <source>
        <dbReference type="PIRSR" id="PIRSR620023-1"/>
    </source>
</evidence>
<accession>A0A2V4NSY6</accession>
<dbReference type="PANTHER" id="PTHR43415">
    <property type="entry name" value="SPERMIDINE N(1)-ACETYLTRANSFERASE"/>
    <property type="match status" value="1"/>
</dbReference>
<keyword evidence="4" id="KW-0378">Hydrolase</keyword>
<dbReference type="InterPro" id="IPR016181">
    <property type="entry name" value="Acyl_CoA_acyltransferase"/>
</dbReference>
<dbReference type="OrthoDB" id="9788924at2"/>
<feature type="domain" description="N-acetyltransferase" evidence="3">
    <location>
        <begin position="379"/>
        <end position="538"/>
    </location>
</feature>